<keyword evidence="2" id="KW-0378">Hydrolase</keyword>
<dbReference type="InterPro" id="IPR048644">
    <property type="entry name" value="Isoamylase_C"/>
</dbReference>
<dbReference type="RefSeq" id="WP_076398049.1">
    <property type="nucleotide sequence ID" value="NZ_FTOA01000001.1"/>
</dbReference>
<evidence type="ECO:0000256" key="4">
    <source>
        <dbReference type="SAM" id="MobiDB-lite"/>
    </source>
</evidence>
<dbReference type="SMART" id="SM00642">
    <property type="entry name" value="Aamy"/>
    <property type="match status" value="1"/>
</dbReference>
<dbReference type="GO" id="GO:0005980">
    <property type="term" value="P:glycogen catabolic process"/>
    <property type="evidence" value="ECO:0007669"/>
    <property type="project" value="InterPro"/>
</dbReference>
<dbReference type="SUPFAM" id="SSF51011">
    <property type="entry name" value="Glycosyl hydrolase domain"/>
    <property type="match status" value="1"/>
</dbReference>
<dbReference type="InterPro" id="IPR044505">
    <property type="entry name" value="GlgX_Isoamylase_N_E_set"/>
</dbReference>
<reference evidence="6 7" key="1">
    <citation type="submission" date="2017-01" db="EMBL/GenBank/DDBJ databases">
        <authorList>
            <person name="Mah S.A."/>
            <person name="Swanson W.J."/>
            <person name="Moy G.W."/>
            <person name="Vacquier V.D."/>
        </authorList>
    </citation>
    <scope>NUCLEOTIDE SEQUENCE [LARGE SCALE GENOMIC DNA]</scope>
    <source>
        <strain evidence="6 7">DSM 11589</strain>
    </source>
</reference>
<evidence type="ECO:0000313" key="6">
    <source>
        <dbReference type="EMBL" id="SIS36881.1"/>
    </source>
</evidence>
<evidence type="ECO:0000256" key="1">
    <source>
        <dbReference type="ARBA" id="ARBA00008061"/>
    </source>
</evidence>
<dbReference type="STRING" id="80876.SAMN05421779_101138"/>
<dbReference type="Pfam" id="PF02922">
    <property type="entry name" value="CBM_48"/>
    <property type="match status" value="1"/>
</dbReference>
<accession>A0A1N7IIR7</accession>
<dbReference type="CDD" id="cd11326">
    <property type="entry name" value="AmyAc_Glg_debranch"/>
    <property type="match status" value="1"/>
</dbReference>
<evidence type="ECO:0000256" key="2">
    <source>
        <dbReference type="ARBA" id="ARBA00022801"/>
    </source>
</evidence>
<dbReference type="Pfam" id="PF00128">
    <property type="entry name" value="Alpha-amylase"/>
    <property type="match status" value="1"/>
</dbReference>
<keyword evidence="7" id="KW-1185">Reference proteome</keyword>
<dbReference type="InterPro" id="IPR017853">
    <property type="entry name" value="GH"/>
</dbReference>
<dbReference type="InterPro" id="IPR013780">
    <property type="entry name" value="Glyco_hydro_b"/>
</dbReference>
<sequence length="727" mass="82016">MVYSQRIATPGKPYPLGATWTGRGVNFALFSEHAEKVDLCLFDANGRKETDRIPLPIVSDHVWHGFVPDLQPGHLYGYRVYGPYDPPAGHRFNHNKLLVDPYAKAVVGQVIWHPACYGYRIGHPKGDLSFDRRDSARYIPKGMVVKTEYPWGTDRRPDRSLEHTILYECHVKGMTALHPQVPLELRGTFAGLSSPAVIDHLRRLGITSVELLPVFSFLDETHLAEKGMTNYWGYNPLSFFAPEPRYLTQPGPDEFKAMVARFHEAGLEVILDVVFNHTCEGNHFGPTISLRGIDNKSYYHLLNEDQRYYHNYSGCGNALNLWHPRVMQMAMDALRYWVQEMHVDGFRFDLAPVMARSPRGFEPNAIFLAAIRQDPVLNTVKLIAEPWDIGPSGYRTGEFPTGWSEWNDAFRNGVRSFWRGDPGMNGAMATRVSGSSDIFWRRSPLASVNFIAAHDGFTLHDLVSYNHKHNDANLENNQDGTDHNLSWNCGAEGPTTDTAVRTLRRRQKRNLMATLLLSQGVPMILGGDELGRTQDGNNNAYCQDTPISWLNWDAPGDPEDAAFLDYTARLIRLRQMHPALHRRRFFRGGPKPRGSMPTGDLPRASEGFAPVKDITWLHPRGSEMTDGDWNDANLRCFGYHMDGAEPGREDDRMIILMNAQPDAMAFILPGQAYGREWRVALDTAHDAQAAVDASYPRPNQWLSSGHAYPLQGRSLVLLVERSGLARS</sequence>
<dbReference type="Gene3D" id="3.20.20.80">
    <property type="entry name" value="Glycosidases"/>
    <property type="match status" value="1"/>
</dbReference>
<dbReference type="CDD" id="cd02856">
    <property type="entry name" value="E_set_GDE_Isoamylase_N"/>
    <property type="match status" value="1"/>
</dbReference>
<evidence type="ECO:0000259" key="5">
    <source>
        <dbReference type="SMART" id="SM00642"/>
    </source>
</evidence>
<dbReference type="SUPFAM" id="SSF51445">
    <property type="entry name" value="(Trans)glycosidases"/>
    <property type="match status" value="1"/>
</dbReference>
<gene>
    <name evidence="6" type="ORF">SAMN05421779_101138</name>
</gene>
<evidence type="ECO:0000256" key="3">
    <source>
        <dbReference type="ARBA" id="ARBA00023295"/>
    </source>
</evidence>
<organism evidence="6 7">
    <name type="scientific">Insolitispirillum peregrinum</name>
    <dbReference type="NCBI Taxonomy" id="80876"/>
    <lineage>
        <taxon>Bacteria</taxon>
        <taxon>Pseudomonadati</taxon>
        <taxon>Pseudomonadota</taxon>
        <taxon>Alphaproteobacteria</taxon>
        <taxon>Rhodospirillales</taxon>
        <taxon>Novispirillaceae</taxon>
        <taxon>Insolitispirillum</taxon>
    </lineage>
</organism>
<dbReference type="InterPro" id="IPR004193">
    <property type="entry name" value="Glyco_hydro_13_N"/>
</dbReference>
<dbReference type="InterPro" id="IPR014756">
    <property type="entry name" value="Ig_E-set"/>
</dbReference>
<dbReference type="InterPro" id="IPR006047">
    <property type="entry name" value="GH13_cat_dom"/>
</dbReference>
<protein>
    <submittedName>
        <fullName evidence="6">Isoamylase</fullName>
    </submittedName>
</protein>
<keyword evidence="3" id="KW-0326">Glycosidase</keyword>
<dbReference type="SUPFAM" id="SSF81296">
    <property type="entry name" value="E set domains"/>
    <property type="match status" value="1"/>
</dbReference>
<dbReference type="Gene3D" id="2.60.40.10">
    <property type="entry name" value="Immunoglobulins"/>
    <property type="match status" value="1"/>
</dbReference>
<name>A0A1N7IIR7_9PROT</name>
<evidence type="ECO:0000313" key="7">
    <source>
        <dbReference type="Proteomes" id="UP000185678"/>
    </source>
</evidence>
<dbReference type="GO" id="GO:0004135">
    <property type="term" value="F:amylo-alpha-1,6-glucosidase activity"/>
    <property type="evidence" value="ECO:0007669"/>
    <property type="project" value="InterPro"/>
</dbReference>
<dbReference type="InterPro" id="IPR011837">
    <property type="entry name" value="Glycogen_debranch_GlgX"/>
</dbReference>
<dbReference type="Pfam" id="PF21331">
    <property type="entry name" value="Isoamylase_C"/>
    <property type="match status" value="1"/>
</dbReference>
<dbReference type="Gene3D" id="2.60.40.1180">
    <property type="entry name" value="Golgi alpha-mannosidase II"/>
    <property type="match status" value="1"/>
</dbReference>
<feature type="domain" description="Glycosyl hydrolase family 13 catalytic" evidence="5">
    <location>
        <begin position="180"/>
        <end position="574"/>
    </location>
</feature>
<dbReference type="Proteomes" id="UP000185678">
    <property type="component" value="Unassembled WGS sequence"/>
</dbReference>
<dbReference type="AlphaFoldDB" id="A0A1N7IIR7"/>
<proteinExistence type="inferred from homology"/>
<dbReference type="EMBL" id="FTOA01000001">
    <property type="protein sequence ID" value="SIS36881.1"/>
    <property type="molecule type" value="Genomic_DNA"/>
</dbReference>
<feature type="region of interest" description="Disordered" evidence="4">
    <location>
        <begin position="585"/>
        <end position="604"/>
    </location>
</feature>
<dbReference type="InterPro" id="IPR013783">
    <property type="entry name" value="Ig-like_fold"/>
</dbReference>
<dbReference type="PANTHER" id="PTHR43002">
    <property type="entry name" value="GLYCOGEN DEBRANCHING ENZYME"/>
    <property type="match status" value="1"/>
</dbReference>
<dbReference type="OrthoDB" id="3236218at2"/>
<dbReference type="NCBIfam" id="TIGR02100">
    <property type="entry name" value="glgX_debranch"/>
    <property type="match status" value="1"/>
</dbReference>
<comment type="similarity">
    <text evidence="1">Belongs to the glycosyl hydrolase 13 family.</text>
</comment>